<dbReference type="GO" id="GO:0005634">
    <property type="term" value="C:nucleus"/>
    <property type="evidence" value="ECO:0007669"/>
    <property type="project" value="TreeGrafter"/>
</dbReference>
<dbReference type="PANTHER" id="PTHR10631:SF3">
    <property type="entry name" value="TRNA (GUANINE(26)-N(2))-DIMETHYLTRANSFERASE"/>
    <property type="match status" value="1"/>
</dbReference>
<proteinExistence type="inferred from homology"/>
<evidence type="ECO:0000256" key="4">
    <source>
        <dbReference type="ARBA" id="ARBA00022691"/>
    </source>
</evidence>
<comment type="similarity">
    <text evidence="9">Belongs to the class I-like SAM-binding methyltransferase superfamily. Trm1 family.</text>
</comment>
<name>A0A166GVB5_9AGAM</name>
<dbReference type="CDD" id="cd02440">
    <property type="entry name" value="AdoMet_MTases"/>
    <property type="match status" value="1"/>
</dbReference>
<dbReference type="AlphaFoldDB" id="A0A166GVB5"/>
<evidence type="ECO:0000256" key="7">
    <source>
        <dbReference type="ARBA" id="ARBA00039099"/>
    </source>
</evidence>
<evidence type="ECO:0000256" key="3">
    <source>
        <dbReference type="ARBA" id="ARBA00022679"/>
    </source>
</evidence>
<dbReference type="OrthoDB" id="6349953at2759"/>
<protein>
    <recommendedName>
        <fullName evidence="7 9">tRNA (guanine(26)-N(2))-dimethyltransferase</fullName>
        <ecNumber evidence="7 9">2.1.1.216</ecNumber>
    </recommendedName>
</protein>
<accession>A0A166GVB5</accession>
<evidence type="ECO:0000313" key="11">
    <source>
        <dbReference type="EMBL" id="KZT42050.1"/>
    </source>
</evidence>
<organism evidence="11 12">
    <name type="scientific">Sistotremastrum suecicum HHB10207 ss-3</name>
    <dbReference type="NCBI Taxonomy" id="1314776"/>
    <lineage>
        <taxon>Eukaryota</taxon>
        <taxon>Fungi</taxon>
        <taxon>Dikarya</taxon>
        <taxon>Basidiomycota</taxon>
        <taxon>Agaricomycotina</taxon>
        <taxon>Agaricomycetes</taxon>
        <taxon>Sistotremastrales</taxon>
        <taxon>Sistotremastraceae</taxon>
        <taxon>Sistotremastrum</taxon>
    </lineage>
</organism>
<reference evidence="11 12" key="1">
    <citation type="journal article" date="2016" name="Mol. Biol. Evol.">
        <title>Comparative Genomics of Early-Diverging Mushroom-Forming Fungi Provides Insights into the Origins of Lignocellulose Decay Capabilities.</title>
        <authorList>
            <person name="Nagy L.G."/>
            <person name="Riley R."/>
            <person name="Tritt A."/>
            <person name="Adam C."/>
            <person name="Daum C."/>
            <person name="Floudas D."/>
            <person name="Sun H."/>
            <person name="Yadav J.S."/>
            <person name="Pangilinan J."/>
            <person name="Larsson K.H."/>
            <person name="Matsuura K."/>
            <person name="Barry K."/>
            <person name="Labutti K."/>
            <person name="Kuo R."/>
            <person name="Ohm R.A."/>
            <person name="Bhattacharya S.S."/>
            <person name="Shirouzu T."/>
            <person name="Yoshinaga Y."/>
            <person name="Martin F.M."/>
            <person name="Grigoriev I.V."/>
            <person name="Hibbett D.S."/>
        </authorList>
    </citation>
    <scope>NUCLEOTIDE SEQUENCE [LARGE SCALE GENOMIC DNA]</scope>
    <source>
        <strain evidence="11 12">HHB10207 ss-3</strain>
    </source>
</reference>
<dbReference type="EMBL" id="KV428016">
    <property type="protein sequence ID" value="KZT42050.1"/>
    <property type="molecule type" value="Genomic_DNA"/>
</dbReference>
<evidence type="ECO:0000256" key="10">
    <source>
        <dbReference type="SAM" id="MobiDB-lite"/>
    </source>
</evidence>
<dbReference type="EC" id="2.1.1.216" evidence="7 9"/>
<dbReference type="InterPro" id="IPR002905">
    <property type="entry name" value="Trm1"/>
</dbReference>
<feature type="region of interest" description="Disordered" evidence="10">
    <location>
        <begin position="66"/>
        <end position="114"/>
    </location>
</feature>
<dbReference type="FunFam" id="3.30.56.70:FF:000001">
    <property type="entry name" value="tRNA (guanine(26)-N(2))-dimethyltransferase"/>
    <property type="match status" value="1"/>
</dbReference>
<evidence type="ECO:0000256" key="9">
    <source>
        <dbReference type="PROSITE-ProRule" id="PRU00958"/>
    </source>
</evidence>
<dbReference type="NCBIfam" id="TIGR00308">
    <property type="entry name" value="TRM1"/>
    <property type="match status" value="1"/>
</dbReference>
<dbReference type="GO" id="GO:0000049">
    <property type="term" value="F:tRNA binding"/>
    <property type="evidence" value="ECO:0007669"/>
    <property type="project" value="UniProtKB-UniRule"/>
</dbReference>
<dbReference type="Gene3D" id="3.40.50.150">
    <property type="entry name" value="Vaccinia Virus protein VP39"/>
    <property type="match status" value="1"/>
</dbReference>
<keyword evidence="12" id="KW-1185">Reference proteome</keyword>
<evidence type="ECO:0000256" key="2">
    <source>
        <dbReference type="ARBA" id="ARBA00022603"/>
    </source>
</evidence>
<dbReference type="PANTHER" id="PTHR10631">
    <property type="entry name" value="N 2 ,N 2 -DIMETHYLGUANOSINE TRNA METHYLTRANSFERASE"/>
    <property type="match status" value="1"/>
</dbReference>
<evidence type="ECO:0000256" key="6">
    <source>
        <dbReference type="ARBA" id="ARBA00022884"/>
    </source>
</evidence>
<keyword evidence="3 9" id="KW-0808">Transferase</keyword>
<keyword evidence="5 9" id="KW-0819">tRNA processing</keyword>
<dbReference type="STRING" id="1314776.A0A166GVB5"/>
<dbReference type="Pfam" id="PF02005">
    <property type="entry name" value="TRM"/>
    <property type="match status" value="1"/>
</dbReference>
<evidence type="ECO:0000313" key="12">
    <source>
        <dbReference type="Proteomes" id="UP000076798"/>
    </source>
</evidence>
<dbReference type="FunFam" id="3.40.50.150:FF:000450">
    <property type="entry name" value="N2,N2-dimethylguanosine tRNA methyltransferase, putative"/>
    <property type="match status" value="1"/>
</dbReference>
<keyword evidence="1 9" id="KW-0820">tRNA-binding</keyword>
<keyword evidence="2 9" id="KW-0489">Methyltransferase</keyword>
<comment type="catalytic activity">
    <reaction evidence="8 9">
        <text>guanosine(26) in tRNA + 2 S-adenosyl-L-methionine = N(2)-dimethylguanosine(26) in tRNA + 2 S-adenosyl-L-homocysteine + 2 H(+)</text>
        <dbReference type="Rhea" id="RHEA:43140"/>
        <dbReference type="Rhea" id="RHEA-COMP:10359"/>
        <dbReference type="Rhea" id="RHEA-COMP:10360"/>
        <dbReference type="ChEBI" id="CHEBI:15378"/>
        <dbReference type="ChEBI" id="CHEBI:57856"/>
        <dbReference type="ChEBI" id="CHEBI:59789"/>
        <dbReference type="ChEBI" id="CHEBI:74269"/>
        <dbReference type="ChEBI" id="CHEBI:74513"/>
        <dbReference type="EC" id="2.1.1.216"/>
    </reaction>
</comment>
<evidence type="ECO:0000256" key="1">
    <source>
        <dbReference type="ARBA" id="ARBA00022555"/>
    </source>
</evidence>
<dbReference type="InterPro" id="IPR029063">
    <property type="entry name" value="SAM-dependent_MTases_sf"/>
</dbReference>
<dbReference type="Proteomes" id="UP000076798">
    <property type="component" value="Unassembled WGS sequence"/>
</dbReference>
<sequence>MSTAATGSSIVVPDGFVLHTENTAHLLLPASNDAFLNPVQEFNRDMSIACITAWSEQLNENKEAKWTEKMRKKREKEKEKFNANKKRKGPSSRRLDGSADPLQPETTDAEYQETPQAKYHPYKFTVLEALSATGLRAIRYAKEIPLLRYVVANDLSSSAVEVMRRNVRINGLSSPDDASSETTTVSETKPGTVRVTHGDACASMYSHRPENLRFDCIDLDPYGTAAPFIDGAVQAVSDGGLLCVTCTDLSILATNNYPEKCFANYGGIPVKAEFCHEAALRLVLHSLTTAAARYGRFIHPLVSLSIDFYVRLFVQVRTAPIKVKEAFSKTGTVYVCSFCQNFHTQHLGKMVEKVNAKGNTNVLYRQQVGPPCGEKCEECGSPYHVAGPMWMDAIHDRSFVDRVLAHIDASGDKYGTVTRMKGMLSVVKEELDTPFYFTPSRMASSFNCISPPLNSVASALLNAGHRISRSHAAAGSLKTSASRKQVHDVFRSWVTSHPVVMKNVPEDSPKRVLLAKEAQVEADFKHHPDSLKATENVKLVRYQQNPEPNWGPGTKAASGKKRKIAEIDQMMDEADNTG</sequence>
<dbReference type="SUPFAM" id="SSF53335">
    <property type="entry name" value="S-adenosyl-L-methionine-dependent methyltransferases"/>
    <property type="match status" value="1"/>
</dbReference>
<evidence type="ECO:0000256" key="5">
    <source>
        <dbReference type="ARBA" id="ARBA00022694"/>
    </source>
</evidence>
<dbReference type="GO" id="GO:0160104">
    <property type="term" value="F:tRNA (guanine(26)-N2)-dimethyltransferase activity"/>
    <property type="evidence" value="ECO:0007669"/>
    <property type="project" value="UniProtKB-UniRule"/>
</dbReference>
<keyword evidence="6 9" id="KW-0694">RNA-binding</keyword>
<keyword evidence="4 9" id="KW-0949">S-adenosyl-L-methionine</keyword>
<dbReference type="InterPro" id="IPR042296">
    <property type="entry name" value="tRNA_met_Trm1_C"/>
</dbReference>
<dbReference type="GO" id="GO:0002940">
    <property type="term" value="P:tRNA N2-guanine methylation"/>
    <property type="evidence" value="ECO:0007669"/>
    <property type="project" value="TreeGrafter"/>
</dbReference>
<dbReference type="Gene3D" id="3.30.56.70">
    <property type="entry name" value="N2,N2-dimethylguanosine tRNA methyltransferase, C-terminal domain"/>
    <property type="match status" value="1"/>
</dbReference>
<dbReference type="PROSITE" id="PS51626">
    <property type="entry name" value="SAM_MT_TRM1"/>
    <property type="match status" value="1"/>
</dbReference>
<evidence type="ECO:0000256" key="8">
    <source>
        <dbReference type="ARBA" id="ARBA00051897"/>
    </source>
</evidence>
<gene>
    <name evidence="11" type="ORF">SISSUDRAFT_980776</name>
</gene>